<sequence>MVSAGKHTTSSGRPGSQGVRRTNLAYRRSSVPLVGQLGPVDNELPQPTKRRSVHMGPLPVYRKAARERQDLHRSRAGHRAGKQQEGQRLLLRLGRRPAFSLGRAPVRAAPKDKRACEEALLAASAAAAAWTQDPVVRRRARAEGQGGLISAGAQLDPVA</sequence>
<dbReference type="EMBL" id="CAUYUJ010005480">
    <property type="protein sequence ID" value="CAK0813799.1"/>
    <property type="molecule type" value="Genomic_DNA"/>
</dbReference>
<feature type="region of interest" description="Disordered" evidence="1">
    <location>
        <begin position="1"/>
        <end position="89"/>
    </location>
</feature>
<proteinExistence type="predicted"/>
<evidence type="ECO:0000313" key="2">
    <source>
        <dbReference type="EMBL" id="CAK0813799.1"/>
    </source>
</evidence>
<comment type="caution">
    <text evidence="2">The sequence shown here is derived from an EMBL/GenBank/DDBJ whole genome shotgun (WGS) entry which is preliminary data.</text>
</comment>
<name>A0ABN9R4T2_9DINO</name>
<gene>
    <name evidence="2" type="ORF">PCOR1329_LOCUS17596</name>
</gene>
<feature type="region of interest" description="Disordered" evidence="1">
    <location>
        <begin position="139"/>
        <end position="159"/>
    </location>
</feature>
<feature type="compositionally biased region" description="Polar residues" evidence="1">
    <location>
        <begin position="1"/>
        <end position="14"/>
    </location>
</feature>
<reference evidence="2" key="1">
    <citation type="submission" date="2023-10" db="EMBL/GenBank/DDBJ databases">
        <authorList>
            <person name="Chen Y."/>
            <person name="Shah S."/>
            <person name="Dougan E. K."/>
            <person name="Thang M."/>
            <person name="Chan C."/>
        </authorList>
    </citation>
    <scope>NUCLEOTIDE SEQUENCE [LARGE SCALE GENOMIC DNA]</scope>
</reference>
<accession>A0ABN9R4T2</accession>
<feature type="compositionally biased region" description="Basic and acidic residues" evidence="1">
    <location>
        <begin position="64"/>
        <end position="73"/>
    </location>
</feature>
<evidence type="ECO:0000256" key="1">
    <source>
        <dbReference type="SAM" id="MobiDB-lite"/>
    </source>
</evidence>
<organism evidence="2 3">
    <name type="scientific">Prorocentrum cordatum</name>
    <dbReference type="NCBI Taxonomy" id="2364126"/>
    <lineage>
        <taxon>Eukaryota</taxon>
        <taxon>Sar</taxon>
        <taxon>Alveolata</taxon>
        <taxon>Dinophyceae</taxon>
        <taxon>Prorocentrales</taxon>
        <taxon>Prorocentraceae</taxon>
        <taxon>Prorocentrum</taxon>
    </lineage>
</organism>
<dbReference type="Proteomes" id="UP001189429">
    <property type="component" value="Unassembled WGS sequence"/>
</dbReference>
<evidence type="ECO:0000313" key="3">
    <source>
        <dbReference type="Proteomes" id="UP001189429"/>
    </source>
</evidence>
<protein>
    <submittedName>
        <fullName evidence="2">Uncharacterized protein</fullName>
    </submittedName>
</protein>
<keyword evidence="3" id="KW-1185">Reference proteome</keyword>